<protein>
    <recommendedName>
        <fullName evidence="6">FAM91 N-terminal domain-containing protein</fullName>
    </recommendedName>
</protein>
<evidence type="ECO:0000313" key="5">
    <source>
        <dbReference type="Proteomes" id="UP000014500"/>
    </source>
</evidence>
<dbReference type="Proteomes" id="UP000014500">
    <property type="component" value="Unassembled WGS sequence"/>
</dbReference>
<dbReference type="Pfam" id="PF14647">
    <property type="entry name" value="FAM91_N"/>
    <property type="match status" value="1"/>
</dbReference>
<dbReference type="InterPro" id="IPR039199">
    <property type="entry name" value="FAM91"/>
</dbReference>
<evidence type="ECO:0000259" key="3">
    <source>
        <dbReference type="Pfam" id="PF14648"/>
    </source>
</evidence>
<dbReference type="STRING" id="126957.T1J6S9"/>
<proteinExistence type="inferred from homology"/>
<dbReference type="eggNOG" id="KOG3707">
    <property type="taxonomic scope" value="Eukaryota"/>
</dbReference>
<dbReference type="HOGENOM" id="CLU_010656_0_0_1"/>
<dbReference type="EMBL" id="JH431887">
    <property type="status" value="NOT_ANNOTATED_CDS"/>
    <property type="molecule type" value="Genomic_DNA"/>
</dbReference>
<reference evidence="5" key="1">
    <citation type="submission" date="2011-05" db="EMBL/GenBank/DDBJ databases">
        <authorList>
            <person name="Richards S.R."/>
            <person name="Qu J."/>
            <person name="Jiang H."/>
            <person name="Jhangiani S.N."/>
            <person name="Agravi P."/>
            <person name="Goodspeed R."/>
            <person name="Gross S."/>
            <person name="Mandapat C."/>
            <person name="Jackson L."/>
            <person name="Mathew T."/>
            <person name="Pu L."/>
            <person name="Thornton R."/>
            <person name="Saada N."/>
            <person name="Wilczek-Boney K.B."/>
            <person name="Lee S."/>
            <person name="Kovar C."/>
            <person name="Wu Y."/>
            <person name="Scherer S.E."/>
            <person name="Worley K.C."/>
            <person name="Muzny D.M."/>
            <person name="Gibbs R."/>
        </authorList>
    </citation>
    <scope>NUCLEOTIDE SEQUENCE</scope>
    <source>
        <strain evidence="5">Brora</strain>
    </source>
</reference>
<feature type="domain" description="FAM91 N-terminal" evidence="2">
    <location>
        <begin position="9"/>
        <end position="321"/>
    </location>
</feature>
<reference evidence="4" key="2">
    <citation type="submission" date="2015-02" db="UniProtKB">
        <authorList>
            <consortium name="EnsemblMetazoa"/>
        </authorList>
    </citation>
    <scope>IDENTIFICATION</scope>
</reference>
<keyword evidence="5" id="KW-1185">Reference proteome</keyword>
<evidence type="ECO:0000259" key="2">
    <source>
        <dbReference type="Pfam" id="PF14647"/>
    </source>
</evidence>
<dbReference type="PhylomeDB" id="T1J6S9"/>
<dbReference type="PANTHER" id="PTHR28441">
    <property type="entry name" value="PROTEIN FAM91A1"/>
    <property type="match status" value="1"/>
</dbReference>
<evidence type="ECO:0000256" key="1">
    <source>
        <dbReference type="ARBA" id="ARBA00010319"/>
    </source>
</evidence>
<name>T1J6S9_STRMM</name>
<evidence type="ECO:0008006" key="6">
    <source>
        <dbReference type="Google" id="ProtNLM"/>
    </source>
</evidence>
<dbReference type="EnsemblMetazoa" id="SMAR009355-RA">
    <property type="protein sequence ID" value="SMAR009355-PA"/>
    <property type="gene ID" value="SMAR009355"/>
</dbReference>
<comment type="similarity">
    <text evidence="1">Belongs to the FAM91 family.</text>
</comment>
<accession>T1J6S9</accession>
<feature type="domain" description="FAM91 C-terminal" evidence="3">
    <location>
        <begin position="383"/>
        <end position="835"/>
    </location>
</feature>
<evidence type="ECO:0000313" key="4">
    <source>
        <dbReference type="EnsemblMetazoa" id="SMAR009355-PA"/>
    </source>
</evidence>
<sequence length="862" mass="97569">MNSDVENQIRQNTTWSKLPLHIKQVLGDSQNDVRNQLRFKGNLIRTVRKDEKIYYEELLQYSREHLMLFPYQLSDVLVKGMRITPFQYYCNIIQDLMEQEKSYDSLPNFTAADCKCNLLFQAPANLLLGIGRNQYIDLMNQCRSSKITIVSLQKFFRRKSVREIIPNKPVADINIEPWWIIQIGYVTQDDIKVMVGECEKLIIDQIIDNGAVKAGDMNSKDVHSLYAKGLVYLDVPVNDEDYIVVPPLEGFVMNRVLGDYFETLLYKIFVSIDEHTPVSELANVLQIDLKLVKNAISMYCRLGFARRKNSDLDSYEYHPSWAIERRRNSKRTLSEDPLLLDWNTVEKVSNEVFEIGSRSSENLIVDEPVTVFTDQSNSPSSSAKKIVFLFDATLTAYLMMGNLSPVGFIIYSINGLKSHAVTMFEVGKLSDESLESLLQELDKVADIGEGEAQRYFDHALTLRSTIHFLRHNRNLCFDLEYPNNAPLGLDLIRCESLLSLESATCARLLNKNYALLVSVAPLSNEVRTVGGISPPHLGPAISEVNSIWFKLFLYHVTGYGPPTLLLTKGTRIRRLPKMFLVFDRLLVTTWGHDPGVLPVSNVLLTLNDALTHSAVLVQGYGVSADGELQYIPFPIDDSENSKENARVHSAIASLSREMDLRHSCGYVTMLKMTSKSDSHIRKADSVTDKSDSTLFLNLPVNGFKDESAIHVLEAELDSLALQTNVTPSKSKVSNKVSLSDRDWTLLDCNFGLPLFDAQLNKVICEKFSHFQLCSKESLQHLTQSSHDLSEKLLMFISEFKSKSVVDYTTLIQSKNNETEIAVPSACLSFCKGKLNVHTVRIVLGYWSFTFRVFGTQCAEEID</sequence>
<dbReference type="InterPro" id="IPR028091">
    <property type="entry name" value="FAM91_N_dom"/>
</dbReference>
<dbReference type="OMA" id="HYESFPF"/>
<dbReference type="Pfam" id="PF14648">
    <property type="entry name" value="FAM91_C"/>
    <property type="match status" value="1"/>
</dbReference>
<dbReference type="AlphaFoldDB" id="T1J6S9"/>
<dbReference type="InterPro" id="IPR028097">
    <property type="entry name" value="FAM91_C_dom"/>
</dbReference>
<dbReference type="PANTHER" id="PTHR28441:SF2">
    <property type="entry name" value="PROTEIN FAM91A1"/>
    <property type="match status" value="1"/>
</dbReference>
<organism evidence="4 5">
    <name type="scientific">Strigamia maritima</name>
    <name type="common">European centipede</name>
    <name type="synonym">Geophilus maritimus</name>
    <dbReference type="NCBI Taxonomy" id="126957"/>
    <lineage>
        <taxon>Eukaryota</taxon>
        <taxon>Metazoa</taxon>
        <taxon>Ecdysozoa</taxon>
        <taxon>Arthropoda</taxon>
        <taxon>Myriapoda</taxon>
        <taxon>Chilopoda</taxon>
        <taxon>Pleurostigmophora</taxon>
        <taxon>Geophilomorpha</taxon>
        <taxon>Linotaeniidae</taxon>
        <taxon>Strigamia</taxon>
    </lineage>
</organism>